<reference evidence="4" key="1">
    <citation type="submission" date="2017-01" db="EMBL/GenBank/DDBJ databases">
        <authorList>
            <person name="Varghese N."/>
            <person name="Submissions S."/>
        </authorList>
    </citation>
    <scope>NUCLEOTIDE SEQUENCE [LARGE SCALE GENOMIC DNA]</scope>
    <source>
        <strain evidence="4">DSM 22306</strain>
    </source>
</reference>
<dbReference type="EMBL" id="FTOE01000001">
    <property type="protein sequence ID" value="SIS45415.1"/>
    <property type="molecule type" value="Genomic_DNA"/>
</dbReference>
<dbReference type="STRING" id="619304.SAMN05421760_101738"/>
<feature type="domain" description="Transcription elongation factor GreA/GreB C-terminal" evidence="1">
    <location>
        <begin position="53"/>
        <end position="127"/>
    </location>
</feature>
<dbReference type="InterPro" id="IPR036953">
    <property type="entry name" value="GreA/GreB_C_sf"/>
</dbReference>
<dbReference type="GO" id="GO:0032784">
    <property type="term" value="P:regulation of DNA-templated transcription elongation"/>
    <property type="evidence" value="ECO:0007669"/>
    <property type="project" value="InterPro"/>
</dbReference>
<dbReference type="GO" id="GO:0003677">
    <property type="term" value="F:DNA binding"/>
    <property type="evidence" value="ECO:0007669"/>
    <property type="project" value="InterPro"/>
</dbReference>
<dbReference type="Pfam" id="PF01272">
    <property type="entry name" value="GreA_GreB"/>
    <property type="match status" value="1"/>
</dbReference>
<dbReference type="Gene3D" id="1.10.286.20">
    <property type="match status" value="1"/>
</dbReference>
<keyword evidence="4" id="KW-1185">Reference proteome</keyword>
<gene>
    <name evidence="3" type="ORF">SAMN05421760_101738</name>
</gene>
<accession>A0A1N7J7S8</accession>
<sequence length="137" mass="14807">MNQTSKITISSLDATRLEKMLDSLDDSHFPAQDALSYELASAEIVAPEDIPPNLVTMNSTVKFMNKSSGKESSLTLTYPQDSRNGDATVSILAPVGAALLGLAEGKQVEWPKPDGGVLVVEIIEVIYQPEREGEFLI</sequence>
<dbReference type="InterPro" id="IPR023459">
    <property type="entry name" value="Tscrpt_elong_fac_GreA/B_fam"/>
</dbReference>
<name>A0A1N7J7S8_9GAMM</name>
<dbReference type="GO" id="GO:0070063">
    <property type="term" value="F:RNA polymerase binding"/>
    <property type="evidence" value="ECO:0007669"/>
    <property type="project" value="InterPro"/>
</dbReference>
<dbReference type="InterPro" id="IPR029462">
    <property type="entry name" value="Rnk_N"/>
</dbReference>
<dbReference type="GO" id="GO:0006354">
    <property type="term" value="P:DNA-templated transcription elongation"/>
    <property type="evidence" value="ECO:0007669"/>
    <property type="project" value="TreeGrafter"/>
</dbReference>
<dbReference type="PANTHER" id="PTHR30437:SF5">
    <property type="entry name" value="REGULATOR OF NUCLEOSIDE DIPHOSPHATE KINASE"/>
    <property type="match status" value="1"/>
</dbReference>
<dbReference type="OrthoDB" id="192847at2"/>
<dbReference type="Proteomes" id="UP000185999">
    <property type="component" value="Unassembled WGS sequence"/>
</dbReference>
<evidence type="ECO:0000259" key="2">
    <source>
        <dbReference type="Pfam" id="PF14760"/>
    </source>
</evidence>
<evidence type="ECO:0000313" key="3">
    <source>
        <dbReference type="EMBL" id="SIS45415.1"/>
    </source>
</evidence>
<dbReference type="Gene3D" id="3.10.50.30">
    <property type="entry name" value="Transcription elongation factor, GreA/GreB, C-terminal domain"/>
    <property type="match status" value="1"/>
</dbReference>
<dbReference type="AlphaFoldDB" id="A0A1N7J7S8"/>
<proteinExistence type="predicted"/>
<evidence type="ECO:0000259" key="1">
    <source>
        <dbReference type="Pfam" id="PF01272"/>
    </source>
</evidence>
<dbReference type="Pfam" id="PF14760">
    <property type="entry name" value="Rnk_N"/>
    <property type="match status" value="1"/>
</dbReference>
<dbReference type="SUPFAM" id="SSF54534">
    <property type="entry name" value="FKBP-like"/>
    <property type="match status" value="1"/>
</dbReference>
<protein>
    <submittedName>
        <fullName evidence="3">GreA/GreB family elongation factor</fullName>
    </submittedName>
</protein>
<dbReference type="InterPro" id="IPR001437">
    <property type="entry name" value="Tscrpt_elong_fac_GreA/B_C"/>
</dbReference>
<feature type="domain" description="Regulator of nucleoside diphosphate kinase N-terminal" evidence="2">
    <location>
        <begin position="6"/>
        <end position="45"/>
    </location>
</feature>
<keyword evidence="3" id="KW-0251">Elongation factor</keyword>
<dbReference type="GO" id="GO:0003746">
    <property type="term" value="F:translation elongation factor activity"/>
    <property type="evidence" value="ECO:0007669"/>
    <property type="project" value="UniProtKB-KW"/>
</dbReference>
<evidence type="ECO:0000313" key="4">
    <source>
        <dbReference type="Proteomes" id="UP000185999"/>
    </source>
</evidence>
<keyword evidence="3" id="KW-0648">Protein biosynthesis</keyword>
<dbReference type="PANTHER" id="PTHR30437">
    <property type="entry name" value="TRANSCRIPTION ELONGATION FACTOR GREA"/>
    <property type="match status" value="1"/>
</dbReference>
<dbReference type="NCBIfam" id="NF004396">
    <property type="entry name" value="PRK05753.1"/>
    <property type="match status" value="1"/>
</dbReference>
<organism evidence="3 4">
    <name type="scientific">Neptunomonas antarctica</name>
    <dbReference type="NCBI Taxonomy" id="619304"/>
    <lineage>
        <taxon>Bacteria</taxon>
        <taxon>Pseudomonadati</taxon>
        <taxon>Pseudomonadota</taxon>
        <taxon>Gammaproteobacteria</taxon>
        <taxon>Oceanospirillales</taxon>
        <taxon>Oceanospirillaceae</taxon>
        <taxon>Neptunomonas</taxon>
    </lineage>
</organism>
<dbReference type="RefSeq" id="WP_054342899.1">
    <property type="nucleotide sequence ID" value="NZ_FTOE01000001.1"/>
</dbReference>